<dbReference type="RefSeq" id="XP_026599785.1">
    <property type="nucleotide sequence ID" value="XM_026751437.1"/>
</dbReference>
<proteinExistence type="predicted"/>
<dbReference type="EMBL" id="PVWQ01000013">
    <property type="protein sequence ID" value="RDW65682.1"/>
    <property type="molecule type" value="Genomic_DNA"/>
</dbReference>
<protein>
    <submittedName>
        <fullName evidence="3">Uncharacterized protein</fullName>
    </submittedName>
</protein>
<reference evidence="3 4" key="1">
    <citation type="journal article" date="2018" name="IMA Fungus">
        <title>IMA Genome-F 9: Draft genome sequence of Annulohypoxylon stygium, Aspergillus mulundensis, Berkeleyomyces basicola (syn. Thielaviopsis basicola), Ceratocystis smalleyi, two Cercospora beticola strains, Coleophoma cylindrospora, Fusarium fracticaudum, Phialophora cf. hyalina, and Morchella septimelata.</title>
        <authorList>
            <person name="Wingfield B.D."/>
            <person name="Bills G.F."/>
            <person name="Dong Y."/>
            <person name="Huang W."/>
            <person name="Nel W.J."/>
            <person name="Swalarsk-Parry B.S."/>
            <person name="Vaghefi N."/>
            <person name="Wilken P.M."/>
            <person name="An Z."/>
            <person name="de Beer Z.W."/>
            <person name="De Vos L."/>
            <person name="Chen L."/>
            <person name="Duong T.A."/>
            <person name="Gao Y."/>
            <person name="Hammerbacher A."/>
            <person name="Kikkert J.R."/>
            <person name="Li Y."/>
            <person name="Li H."/>
            <person name="Li K."/>
            <person name="Li Q."/>
            <person name="Liu X."/>
            <person name="Ma X."/>
            <person name="Naidoo K."/>
            <person name="Pethybridge S.J."/>
            <person name="Sun J."/>
            <person name="Steenkamp E.T."/>
            <person name="van der Nest M.A."/>
            <person name="van Wyk S."/>
            <person name="Wingfield M.J."/>
            <person name="Xiong C."/>
            <person name="Yue Q."/>
            <person name="Zhang X."/>
        </authorList>
    </citation>
    <scope>NUCLEOTIDE SEQUENCE [LARGE SCALE GENOMIC DNA]</scope>
    <source>
        <strain evidence="3 4">DSM 5745</strain>
    </source>
</reference>
<keyword evidence="1" id="KW-0175">Coiled coil</keyword>
<feature type="region of interest" description="Disordered" evidence="2">
    <location>
        <begin position="1"/>
        <end position="28"/>
    </location>
</feature>
<evidence type="ECO:0000256" key="2">
    <source>
        <dbReference type="SAM" id="MobiDB-lite"/>
    </source>
</evidence>
<sequence length="287" mass="31862">MNNQQGSQDPRIPHGAPSAHAPFHPSPLQAVHTNLDASAGNASNSHLPAPSTIPPSTSTIADANITLLRQRLAAATAEYQILALNSPDKLRAYAKVLKAKLALTDAEHAKTLSDLKIENQDLDFELQLALHVTPANMRKLVQRLAEVTRERNRLARELAFSEYAQPLPPNAMITNLRRQIEELTERLDDALFMHDMNRSFYALRNREATMARRAYLAQIARFREIAALPVAAGWEAFGAQIRYLDSIKGQGVGLEIAEEELDAQRRVQEEGIVQRLLMDRARGQGGI</sequence>
<feature type="compositionally biased region" description="Low complexity" evidence="2">
    <location>
        <begin position="13"/>
        <end position="27"/>
    </location>
</feature>
<evidence type="ECO:0000313" key="3">
    <source>
        <dbReference type="EMBL" id="RDW65682.1"/>
    </source>
</evidence>
<accession>A0A3D8QV84</accession>
<evidence type="ECO:0000313" key="4">
    <source>
        <dbReference type="Proteomes" id="UP000256690"/>
    </source>
</evidence>
<evidence type="ECO:0000256" key="1">
    <source>
        <dbReference type="SAM" id="Coils"/>
    </source>
</evidence>
<keyword evidence="4" id="KW-1185">Reference proteome</keyword>
<dbReference type="Proteomes" id="UP000256690">
    <property type="component" value="Unassembled WGS sequence"/>
</dbReference>
<feature type="coiled-coil region" evidence="1">
    <location>
        <begin position="137"/>
        <end position="193"/>
    </location>
</feature>
<comment type="caution">
    <text evidence="3">The sequence shown here is derived from an EMBL/GenBank/DDBJ whole genome shotgun (WGS) entry which is preliminary data.</text>
</comment>
<organism evidence="3 4">
    <name type="scientific">Aspergillus mulundensis</name>
    <dbReference type="NCBI Taxonomy" id="1810919"/>
    <lineage>
        <taxon>Eukaryota</taxon>
        <taxon>Fungi</taxon>
        <taxon>Dikarya</taxon>
        <taxon>Ascomycota</taxon>
        <taxon>Pezizomycotina</taxon>
        <taxon>Eurotiomycetes</taxon>
        <taxon>Eurotiomycetidae</taxon>
        <taxon>Eurotiales</taxon>
        <taxon>Aspergillaceae</taxon>
        <taxon>Aspergillus</taxon>
        <taxon>Aspergillus subgen. Nidulantes</taxon>
    </lineage>
</organism>
<dbReference type="GeneID" id="38119791"/>
<name>A0A3D8QV84_9EURO</name>
<gene>
    <name evidence="3" type="ORF">DSM5745_09421</name>
</gene>
<dbReference type="AlphaFoldDB" id="A0A3D8QV84"/>